<accession>U6KRY2</accession>
<feature type="region of interest" description="Disordered" evidence="1">
    <location>
        <begin position="16"/>
        <end position="38"/>
    </location>
</feature>
<dbReference type="Proteomes" id="UP000030747">
    <property type="component" value="Unassembled WGS sequence"/>
</dbReference>
<reference evidence="2" key="2">
    <citation type="submission" date="2013-10" db="EMBL/GenBank/DDBJ databases">
        <authorList>
            <person name="Aslett M."/>
        </authorList>
    </citation>
    <scope>NUCLEOTIDE SEQUENCE [LARGE SCALE GENOMIC DNA]</scope>
    <source>
        <strain evidence="2">Houghton</strain>
    </source>
</reference>
<evidence type="ECO:0000313" key="2">
    <source>
        <dbReference type="EMBL" id="CDJ39114.1"/>
    </source>
</evidence>
<dbReference type="AlphaFoldDB" id="U6KRY2"/>
<evidence type="ECO:0000256" key="1">
    <source>
        <dbReference type="SAM" id="MobiDB-lite"/>
    </source>
</evidence>
<name>U6KRY2_EIMTE</name>
<protein>
    <submittedName>
        <fullName evidence="2">Uncharacterized protein</fullName>
    </submittedName>
</protein>
<feature type="non-terminal residue" evidence="2">
    <location>
        <position position="1"/>
    </location>
</feature>
<dbReference type="GeneID" id="25256596"/>
<keyword evidence="3" id="KW-1185">Reference proteome</keyword>
<proteinExistence type="predicted"/>
<dbReference type="EMBL" id="HG674145">
    <property type="protein sequence ID" value="CDJ39114.1"/>
    <property type="molecule type" value="Genomic_DNA"/>
</dbReference>
<feature type="non-terminal residue" evidence="2">
    <location>
        <position position="38"/>
    </location>
</feature>
<gene>
    <name evidence="2" type="ORF">ETH_00037775</name>
</gene>
<evidence type="ECO:0000313" key="3">
    <source>
        <dbReference type="Proteomes" id="UP000030747"/>
    </source>
</evidence>
<organism evidence="2 3">
    <name type="scientific">Eimeria tenella</name>
    <name type="common">Coccidian parasite</name>
    <dbReference type="NCBI Taxonomy" id="5802"/>
    <lineage>
        <taxon>Eukaryota</taxon>
        <taxon>Sar</taxon>
        <taxon>Alveolata</taxon>
        <taxon>Apicomplexa</taxon>
        <taxon>Conoidasida</taxon>
        <taxon>Coccidia</taxon>
        <taxon>Eucoccidiorida</taxon>
        <taxon>Eimeriorina</taxon>
        <taxon>Eimeriidae</taxon>
        <taxon>Eimeria</taxon>
    </lineage>
</organism>
<reference evidence="2" key="1">
    <citation type="submission" date="2013-10" db="EMBL/GenBank/DDBJ databases">
        <title>Genomic analysis of the causative agents of coccidiosis in chickens.</title>
        <authorList>
            <person name="Reid A.J."/>
            <person name="Blake D."/>
            <person name="Billington K."/>
            <person name="Browne H."/>
            <person name="Dunn M."/>
            <person name="Hung S."/>
            <person name="Kawahara F."/>
            <person name="Miranda-Saavedra D."/>
            <person name="Mourier T."/>
            <person name="Nagra H."/>
            <person name="Otto T.D."/>
            <person name="Rawlings N."/>
            <person name="Sanchez A."/>
            <person name="Sanders M."/>
            <person name="Subramaniam C."/>
            <person name="Tay Y."/>
            <person name="Dear P."/>
            <person name="Doerig C."/>
            <person name="Gruber A."/>
            <person name="Parkinson J."/>
            <person name="Shirley M."/>
            <person name="Wan K.L."/>
            <person name="Berriman M."/>
            <person name="Tomley F."/>
            <person name="Pain A."/>
        </authorList>
    </citation>
    <scope>NUCLEOTIDE SEQUENCE [LARGE SCALE GENOMIC DNA]</scope>
    <source>
        <strain evidence="2">Houghton</strain>
    </source>
</reference>
<sequence length="38" mass="4570">VFRLCRRRWERNPRKCPRGLHSIGGGSLEQRPPRRQTL</sequence>
<dbReference type="RefSeq" id="XP_013229869.1">
    <property type="nucleotide sequence ID" value="XM_013374415.1"/>
</dbReference>